<dbReference type="InterPro" id="IPR002734">
    <property type="entry name" value="RibDG_C"/>
</dbReference>
<dbReference type="HOGENOM" id="CLU_043966_4_1_9"/>
<feature type="domain" description="Bacterial bifunctional deaminase-reductase C-terminal" evidence="1">
    <location>
        <begin position="92"/>
        <end position="161"/>
    </location>
</feature>
<dbReference type="Proteomes" id="UP000033166">
    <property type="component" value="Chromosome I"/>
</dbReference>
<dbReference type="AlphaFoldDB" id="A0A0D6DVU4"/>
<gene>
    <name evidence="2" type="ORF">LACPI_0405</name>
</gene>
<dbReference type="PANTHER" id="PTHR38011:SF11">
    <property type="entry name" value="2,5-DIAMINO-6-RIBOSYLAMINO-4(3H)-PYRIMIDINONE 5'-PHOSPHATE REDUCTASE"/>
    <property type="match status" value="1"/>
</dbReference>
<protein>
    <submittedName>
        <fullName evidence="2">Putative reductase</fullName>
    </submittedName>
</protein>
<proteinExistence type="predicted"/>
<evidence type="ECO:0000313" key="3">
    <source>
        <dbReference type="Proteomes" id="UP000033166"/>
    </source>
</evidence>
<reference evidence="3" key="1">
    <citation type="submission" date="2015-01" db="EMBL/GenBank/DDBJ databases">
        <authorList>
            <person name="Andreevskaya M."/>
        </authorList>
    </citation>
    <scope>NUCLEOTIDE SEQUENCE [LARGE SCALE GENOMIC DNA]</scope>
    <source>
        <strain evidence="3">MKFS47</strain>
    </source>
</reference>
<organism evidence="2 3">
    <name type="scientific">Pseudolactococcus piscium MKFS47</name>
    <dbReference type="NCBI Taxonomy" id="297352"/>
    <lineage>
        <taxon>Bacteria</taxon>
        <taxon>Bacillati</taxon>
        <taxon>Bacillota</taxon>
        <taxon>Bacilli</taxon>
        <taxon>Lactobacillales</taxon>
        <taxon>Streptococcaceae</taxon>
        <taxon>Pseudolactococcus</taxon>
    </lineage>
</organism>
<dbReference type="STRING" id="1364.LP2241_20027"/>
<dbReference type="Pfam" id="PF01872">
    <property type="entry name" value="RibD_C"/>
    <property type="match status" value="1"/>
</dbReference>
<dbReference type="PANTHER" id="PTHR38011">
    <property type="entry name" value="DIHYDROFOLATE REDUCTASE FAMILY PROTEIN (AFU_ORTHOLOGUE AFUA_8G06820)"/>
    <property type="match status" value="1"/>
</dbReference>
<dbReference type="KEGG" id="lpk:LACPI_0405"/>
<dbReference type="GO" id="GO:0008703">
    <property type="term" value="F:5-amino-6-(5-phosphoribosylamino)uracil reductase activity"/>
    <property type="evidence" value="ECO:0007669"/>
    <property type="project" value="InterPro"/>
</dbReference>
<dbReference type="RefSeq" id="WP_047914865.1">
    <property type="nucleotide sequence ID" value="NZ_LN774769.1"/>
</dbReference>
<dbReference type="Gene3D" id="3.40.430.10">
    <property type="entry name" value="Dihydrofolate Reductase, subunit A"/>
    <property type="match status" value="1"/>
</dbReference>
<dbReference type="InterPro" id="IPR024072">
    <property type="entry name" value="DHFR-like_dom_sf"/>
</dbReference>
<evidence type="ECO:0000259" key="1">
    <source>
        <dbReference type="Pfam" id="PF01872"/>
    </source>
</evidence>
<dbReference type="InterPro" id="IPR050765">
    <property type="entry name" value="Riboflavin_Biosynth_HTPR"/>
</dbReference>
<dbReference type="GO" id="GO:0009231">
    <property type="term" value="P:riboflavin biosynthetic process"/>
    <property type="evidence" value="ECO:0007669"/>
    <property type="project" value="InterPro"/>
</dbReference>
<dbReference type="EMBL" id="LN774769">
    <property type="protein sequence ID" value="CEN27605.1"/>
    <property type="molecule type" value="Genomic_DNA"/>
</dbReference>
<sequence length="171" mass="19387">MCVFFYGCMSLDGYLADKNHQLDWLYQTGSVEATDYDAFYAQMDIVIMGKKTFNTIKDLDNVDEIYPTTTNYVFTHEPNLHVPGFNFVSGSVVDFIKEQDTAKNIWIVGGNTLLAPLLDKDLVDVLKIQIAPVLLGDGIPLFTRNDRLQRFELEDVTQYGPFAALTYHKSV</sequence>
<accession>A0A0D6DVU4</accession>
<evidence type="ECO:0000313" key="2">
    <source>
        <dbReference type="EMBL" id="CEN27605.1"/>
    </source>
</evidence>
<name>A0A0D6DVU4_9LACT</name>
<dbReference type="SUPFAM" id="SSF53597">
    <property type="entry name" value="Dihydrofolate reductase-like"/>
    <property type="match status" value="1"/>
</dbReference>